<reference evidence="3 4" key="1">
    <citation type="journal article" date="2019" name="Sci. Rep.">
        <title>Nanopore sequencing improves the draft genome of the human pathogenic amoeba Naegleria fowleri.</title>
        <authorList>
            <person name="Liechti N."/>
            <person name="Schurch N."/>
            <person name="Bruggmann R."/>
            <person name="Wittwer M."/>
        </authorList>
    </citation>
    <scope>NUCLEOTIDE SEQUENCE [LARGE SCALE GENOMIC DNA]</scope>
    <source>
        <strain evidence="3 4">ATCC 30894</strain>
    </source>
</reference>
<evidence type="ECO:0000313" key="4">
    <source>
        <dbReference type="Proteomes" id="UP000444721"/>
    </source>
</evidence>
<feature type="region of interest" description="Disordered" evidence="1">
    <location>
        <begin position="50"/>
        <end position="90"/>
    </location>
</feature>
<proteinExistence type="predicted"/>
<protein>
    <submittedName>
        <fullName evidence="3">Uncharacterized protein</fullName>
    </submittedName>
</protein>
<sequence length="171" mass="19285">MFKFIVQRGLPIRTTLSSFNHYAPSLSCVVVNHHGSSSKSLRFYSTASSTSDDQQLKTQQTATPSESSPTTTTPDSTNTNVMEATTTTAAEPYETKTARYTLGSGKSYNGIPVHTPPTHFSKRTGFFSTLFRYTLYFFLFFWIFSGYPIHTVSSFIYRLMHGEPQEEKDDQ</sequence>
<dbReference type="VEuPathDB" id="AmoebaDB:NfTy_037980"/>
<dbReference type="AlphaFoldDB" id="A0A6A5C3U7"/>
<dbReference type="GeneID" id="68119294"/>
<dbReference type="RefSeq" id="XP_044566135.1">
    <property type="nucleotide sequence ID" value="XM_044702558.1"/>
</dbReference>
<feature type="compositionally biased region" description="Low complexity" evidence="1">
    <location>
        <begin position="58"/>
        <end position="90"/>
    </location>
</feature>
<keyword evidence="4" id="KW-1185">Reference proteome</keyword>
<name>A0A6A5C3U7_NAEFO</name>
<evidence type="ECO:0000256" key="1">
    <source>
        <dbReference type="SAM" id="MobiDB-lite"/>
    </source>
</evidence>
<accession>A0A6A5C3U7</accession>
<dbReference type="VEuPathDB" id="AmoebaDB:FDP41_012079"/>
<keyword evidence="2" id="KW-1133">Transmembrane helix</keyword>
<keyword evidence="2" id="KW-0812">Transmembrane</keyword>
<feature type="transmembrane region" description="Helical" evidence="2">
    <location>
        <begin position="130"/>
        <end position="150"/>
    </location>
</feature>
<dbReference type="VEuPathDB" id="AmoebaDB:NF0084230"/>
<dbReference type="EMBL" id="VFQX01000013">
    <property type="protein sequence ID" value="KAF0981422.1"/>
    <property type="molecule type" value="Genomic_DNA"/>
</dbReference>
<evidence type="ECO:0000256" key="2">
    <source>
        <dbReference type="SAM" id="Phobius"/>
    </source>
</evidence>
<organism evidence="3 4">
    <name type="scientific">Naegleria fowleri</name>
    <name type="common">Brain eating amoeba</name>
    <dbReference type="NCBI Taxonomy" id="5763"/>
    <lineage>
        <taxon>Eukaryota</taxon>
        <taxon>Discoba</taxon>
        <taxon>Heterolobosea</taxon>
        <taxon>Tetramitia</taxon>
        <taxon>Eutetramitia</taxon>
        <taxon>Vahlkampfiidae</taxon>
        <taxon>Naegleria</taxon>
    </lineage>
</organism>
<dbReference type="Proteomes" id="UP000444721">
    <property type="component" value="Unassembled WGS sequence"/>
</dbReference>
<evidence type="ECO:0000313" key="3">
    <source>
        <dbReference type="EMBL" id="KAF0981422.1"/>
    </source>
</evidence>
<comment type="caution">
    <text evidence="3">The sequence shown here is derived from an EMBL/GenBank/DDBJ whole genome shotgun (WGS) entry which is preliminary data.</text>
</comment>
<gene>
    <name evidence="3" type="ORF">FDP41_012079</name>
</gene>
<dbReference type="OrthoDB" id="10525603at2759"/>
<keyword evidence="2" id="KW-0472">Membrane</keyword>